<organism evidence="1 2">
    <name type="scientific">Undibacterium parvum</name>
    <dbReference type="NCBI Taxonomy" id="401471"/>
    <lineage>
        <taxon>Bacteria</taxon>
        <taxon>Pseudomonadati</taxon>
        <taxon>Pseudomonadota</taxon>
        <taxon>Betaproteobacteria</taxon>
        <taxon>Burkholderiales</taxon>
        <taxon>Oxalobacteraceae</taxon>
        <taxon>Undibacterium</taxon>
    </lineage>
</organism>
<reference evidence="1 2" key="1">
    <citation type="journal article" date="2011" name="Int. J. Syst. Evol. Microbiol.">
        <title>Description of Undibacterium oligocarboniphilum sp. nov., isolated from purified water, and Undibacterium pigrum strain CCUG 49012 as the type strain of Undibacterium parvum sp. nov., and emended descriptions of the genus Undibacterium and the species Undibacterium pigrum.</title>
        <authorList>
            <person name="Eder W."/>
            <person name="Wanner G."/>
            <person name="Ludwig W."/>
            <person name="Busse H.J."/>
            <person name="Ziemke-Kageler F."/>
            <person name="Lang E."/>
        </authorList>
    </citation>
    <scope>NUCLEOTIDE SEQUENCE [LARGE SCALE GENOMIC DNA]</scope>
    <source>
        <strain evidence="1 2">DSM 23061</strain>
    </source>
</reference>
<dbReference type="AlphaFoldDB" id="A0A3Q9BSK4"/>
<keyword evidence="2" id="KW-1185">Reference proteome</keyword>
<dbReference type="OrthoDB" id="6182044at2"/>
<evidence type="ECO:0000313" key="1">
    <source>
        <dbReference type="EMBL" id="AZP13060.1"/>
    </source>
</evidence>
<name>A0A3Q9BSK4_9BURK</name>
<proteinExistence type="predicted"/>
<dbReference type="Proteomes" id="UP000275663">
    <property type="component" value="Chromosome"/>
</dbReference>
<sequence length="134" mass="14614">MEISSFADLLEAARAQPQPQRLLFMFAKAELPPGVNPEEKQLFENRQGGALAAVMCVDKLSTELRDFAHLAAESSHTGKSWDIVFVTTMSGKGGVAPSTEEANRPLDMMVQSLRNGNISQYLAFNQSGELVQLS</sequence>
<evidence type="ECO:0000313" key="2">
    <source>
        <dbReference type="Proteomes" id="UP000275663"/>
    </source>
</evidence>
<protein>
    <submittedName>
        <fullName evidence="1">Ribonucleotide reductase subunit alpha</fullName>
    </submittedName>
</protein>
<dbReference type="RefSeq" id="WP_126128436.1">
    <property type="nucleotide sequence ID" value="NZ_CP034464.1"/>
</dbReference>
<dbReference type="EMBL" id="CP034464">
    <property type="protein sequence ID" value="AZP13060.1"/>
    <property type="molecule type" value="Genomic_DNA"/>
</dbReference>
<gene>
    <name evidence="1" type="ORF">EJN92_14255</name>
</gene>
<accession>A0A3Q9BSK4</accession>
<dbReference type="KEGG" id="upv:EJN92_14255"/>